<sequence>MPNSEDSDGSFDAVKLLVQGMESLRNNTSHGYLVSLSLSVRGMEDTDPDDGYGAEAKLFEITMLALSSSKLPVQMLDIFANSCSHLIWSVGVLVCGEIIVTMKKANLPSLFRGWKKLSLRLSHCFWDVDEGFRSPLSV</sequence>
<keyword evidence="2" id="KW-1185">Reference proteome</keyword>
<dbReference type="EMBL" id="ML733396">
    <property type="protein sequence ID" value="KAB8225128.1"/>
    <property type="molecule type" value="Genomic_DNA"/>
</dbReference>
<reference evidence="1 2" key="1">
    <citation type="submission" date="2019-04" db="EMBL/GenBank/DDBJ databases">
        <title>Fungal friends and foes A comparative genomics study of 23 Aspergillus species from section Flavi.</title>
        <authorList>
            <consortium name="DOE Joint Genome Institute"/>
            <person name="Kjaerbolling I."/>
            <person name="Vesth T.C."/>
            <person name="Frisvad J.C."/>
            <person name="Nybo J.L."/>
            <person name="Theobald S."/>
            <person name="Kildgaard S."/>
            <person name="Petersen T.I."/>
            <person name="Kuo A."/>
            <person name="Sato A."/>
            <person name="Lyhne E.K."/>
            <person name="Kogle M.E."/>
            <person name="Wiebenga A."/>
            <person name="Kun R.S."/>
            <person name="Lubbers R.J."/>
            <person name="Makela M.R."/>
            <person name="Barry K."/>
            <person name="Chovatia M."/>
            <person name="Clum A."/>
            <person name="Daum C."/>
            <person name="Haridas S."/>
            <person name="He G."/>
            <person name="LaButti K."/>
            <person name="Lipzen A."/>
            <person name="Mondo S."/>
            <person name="Pangilinan J."/>
            <person name="Riley R."/>
            <person name="Salamov A."/>
            <person name="Simmons B.A."/>
            <person name="Magnuson J.K."/>
            <person name="Henrissat B."/>
            <person name="Mortensen U.H."/>
            <person name="Larsen T.O."/>
            <person name="De vries R.P."/>
            <person name="Grigoriev I.V."/>
            <person name="Machida M."/>
            <person name="Baker S.E."/>
            <person name="Andersen M.R."/>
        </authorList>
    </citation>
    <scope>NUCLEOTIDE SEQUENCE [LARGE SCALE GENOMIC DNA]</scope>
    <source>
        <strain evidence="1 2">CBS 126849</strain>
    </source>
</reference>
<evidence type="ECO:0000313" key="2">
    <source>
        <dbReference type="Proteomes" id="UP000326799"/>
    </source>
</evidence>
<name>A0A5N6F5I4_9EURO</name>
<proteinExistence type="predicted"/>
<gene>
    <name evidence="1" type="ORF">BDV33DRAFT_164546</name>
</gene>
<organism evidence="1 2">
    <name type="scientific">Aspergillus novoparasiticus</name>
    <dbReference type="NCBI Taxonomy" id="986946"/>
    <lineage>
        <taxon>Eukaryota</taxon>
        <taxon>Fungi</taxon>
        <taxon>Dikarya</taxon>
        <taxon>Ascomycota</taxon>
        <taxon>Pezizomycotina</taxon>
        <taxon>Eurotiomycetes</taxon>
        <taxon>Eurotiomycetidae</taxon>
        <taxon>Eurotiales</taxon>
        <taxon>Aspergillaceae</taxon>
        <taxon>Aspergillus</taxon>
        <taxon>Aspergillus subgen. Circumdati</taxon>
    </lineage>
</organism>
<protein>
    <submittedName>
        <fullName evidence="1">Uncharacterized protein</fullName>
    </submittedName>
</protein>
<dbReference type="Proteomes" id="UP000326799">
    <property type="component" value="Unassembled WGS sequence"/>
</dbReference>
<feature type="non-terminal residue" evidence="1">
    <location>
        <position position="138"/>
    </location>
</feature>
<dbReference type="AlphaFoldDB" id="A0A5N6F5I4"/>
<evidence type="ECO:0000313" key="1">
    <source>
        <dbReference type="EMBL" id="KAB8225128.1"/>
    </source>
</evidence>
<accession>A0A5N6F5I4</accession>